<proteinExistence type="predicted"/>
<feature type="compositionally biased region" description="Basic and acidic residues" evidence="1">
    <location>
        <begin position="190"/>
        <end position="209"/>
    </location>
</feature>
<protein>
    <submittedName>
        <fullName evidence="2">Uncharacterized protein</fullName>
    </submittedName>
</protein>
<name>A0A7S0NJ47_MICPS</name>
<feature type="compositionally biased region" description="Polar residues" evidence="1">
    <location>
        <begin position="53"/>
        <end position="62"/>
    </location>
</feature>
<accession>A0A7S0NJ47</accession>
<feature type="region of interest" description="Disordered" evidence="1">
    <location>
        <begin position="1"/>
        <end position="112"/>
    </location>
</feature>
<feature type="compositionally biased region" description="Basic and acidic residues" evidence="1">
    <location>
        <begin position="344"/>
        <end position="364"/>
    </location>
</feature>
<feature type="compositionally biased region" description="Low complexity" evidence="1">
    <location>
        <begin position="171"/>
        <end position="188"/>
    </location>
</feature>
<evidence type="ECO:0000256" key="1">
    <source>
        <dbReference type="SAM" id="MobiDB-lite"/>
    </source>
</evidence>
<dbReference type="AlphaFoldDB" id="A0A7S0NJ47"/>
<feature type="region of interest" description="Disordered" evidence="1">
    <location>
        <begin position="144"/>
        <end position="237"/>
    </location>
</feature>
<dbReference type="EMBL" id="HBEQ01004540">
    <property type="protein sequence ID" value="CAD8516143.1"/>
    <property type="molecule type" value="Transcribed_RNA"/>
</dbReference>
<reference evidence="2" key="1">
    <citation type="submission" date="2021-01" db="EMBL/GenBank/DDBJ databases">
        <authorList>
            <person name="Corre E."/>
            <person name="Pelletier E."/>
            <person name="Niang G."/>
            <person name="Scheremetjew M."/>
            <person name="Finn R."/>
            <person name="Kale V."/>
            <person name="Holt S."/>
            <person name="Cochrane G."/>
            <person name="Meng A."/>
            <person name="Brown T."/>
            <person name="Cohen L."/>
        </authorList>
    </citation>
    <scope>NUCLEOTIDE SEQUENCE</scope>
    <source>
        <strain evidence="2">CCMP1723</strain>
    </source>
</reference>
<evidence type="ECO:0000313" key="2">
    <source>
        <dbReference type="EMBL" id="CAD8516143.1"/>
    </source>
</evidence>
<organism evidence="2">
    <name type="scientific">Micromonas pusilla</name>
    <name type="common">Picoplanktonic green alga</name>
    <name type="synonym">Chromulina pusilla</name>
    <dbReference type="NCBI Taxonomy" id="38833"/>
    <lineage>
        <taxon>Eukaryota</taxon>
        <taxon>Viridiplantae</taxon>
        <taxon>Chlorophyta</taxon>
        <taxon>Mamiellophyceae</taxon>
        <taxon>Mamiellales</taxon>
        <taxon>Mamiellaceae</taxon>
        <taxon>Micromonas</taxon>
    </lineage>
</organism>
<sequence length="364" mass="38860">MDLARTGAGTDGDGVAPPRETRVVLGADVGVAPPGDRSAADNVRAPTPDDSFASPSFANSHGWQHANPFAPDSGYQFADTSRGVRIPPKRRRSESFLGPDDDVQPTRAFGASPKRALSELMANNLHKLNVSPVAMSISPDDRGGFRFPWQGTRSPRVSDGAASPSSTTPLGGTAAATMDTSASAMSTGRSESDKDVDDKEDTESVERRVSATPTDRGLASFPSATGHEMNPGQTWDTSSEKIVVPDSLLLRRRSALSQQLARPLPPLVAPSFVAPSFVLPADVSMVLPSSPSADPSPKTDLRKQAIMKRMSLLHSTPNQEFKTRDPPTSPTAAFHPRFFLPAAAKEDGRAREDDEDHPDHFAME</sequence>
<gene>
    <name evidence="2" type="ORF">MCOM1403_LOCUS3568</name>
</gene>
<feature type="region of interest" description="Disordered" evidence="1">
    <location>
        <begin position="312"/>
        <end position="364"/>
    </location>
</feature>